<dbReference type="Proteomes" id="UP001152320">
    <property type="component" value="Chromosome 15"/>
</dbReference>
<gene>
    <name evidence="9" type="ORF">HOLleu_31158</name>
</gene>
<dbReference type="HAMAP" id="MF_00261">
    <property type="entry name" value="RNApol_arch_Rpo11"/>
    <property type="match status" value="1"/>
</dbReference>
<keyword evidence="5" id="KW-0539">Nucleus</keyword>
<dbReference type="FunFam" id="3.30.1360.10:FF:000006">
    <property type="entry name" value="DNA-directed RNA polymerases I and III subunit RPAC2"/>
    <property type="match status" value="1"/>
</dbReference>
<evidence type="ECO:0000256" key="1">
    <source>
        <dbReference type="ARBA" id="ARBA00004123"/>
    </source>
</evidence>
<dbReference type="EMBL" id="JAIZAY010000015">
    <property type="protein sequence ID" value="KAJ8028810.1"/>
    <property type="molecule type" value="Genomic_DNA"/>
</dbReference>
<evidence type="ECO:0000256" key="4">
    <source>
        <dbReference type="ARBA" id="ARBA00023163"/>
    </source>
</evidence>
<dbReference type="InterPro" id="IPR009025">
    <property type="entry name" value="RBP11-like_dimer"/>
</dbReference>
<evidence type="ECO:0000259" key="8">
    <source>
        <dbReference type="Pfam" id="PF13656"/>
    </source>
</evidence>
<evidence type="ECO:0000256" key="5">
    <source>
        <dbReference type="ARBA" id="ARBA00023242"/>
    </source>
</evidence>
<keyword evidence="3 9" id="KW-0240">DNA-directed RNA polymerase</keyword>
<dbReference type="GO" id="GO:0006383">
    <property type="term" value="P:transcription by RNA polymerase III"/>
    <property type="evidence" value="ECO:0007669"/>
    <property type="project" value="TreeGrafter"/>
</dbReference>
<accession>A0A9Q1BLH3</accession>
<dbReference type="PANTHER" id="PTHR13946:SF28">
    <property type="entry name" value="DNA-DIRECTED RNA POLYMERASES I AND III SUBUNIT RPAC2"/>
    <property type="match status" value="1"/>
</dbReference>
<evidence type="ECO:0000313" key="10">
    <source>
        <dbReference type="Proteomes" id="UP001152320"/>
    </source>
</evidence>
<evidence type="ECO:0000256" key="2">
    <source>
        <dbReference type="ARBA" id="ARBA00022079"/>
    </source>
</evidence>
<proteinExistence type="inferred from homology"/>
<dbReference type="Pfam" id="PF13656">
    <property type="entry name" value="RNA_pol_L_2"/>
    <property type="match status" value="1"/>
</dbReference>
<evidence type="ECO:0000256" key="7">
    <source>
        <dbReference type="ARBA" id="ARBA00031757"/>
    </source>
</evidence>
<dbReference type="GO" id="GO:0003899">
    <property type="term" value="F:DNA-directed RNA polymerase activity"/>
    <property type="evidence" value="ECO:0007669"/>
    <property type="project" value="InterPro"/>
</dbReference>
<dbReference type="OrthoDB" id="510325at2759"/>
<comment type="subcellular location">
    <subcellularLocation>
        <location evidence="1">Nucleus</location>
    </subcellularLocation>
</comment>
<protein>
    <recommendedName>
        <fullName evidence="2">DNA-directed RNA polymerases I and III subunit RPAC2</fullName>
    </recommendedName>
    <alternativeName>
        <fullName evidence="7">DNA-directed RNA polymerase I subunit D</fullName>
    </alternativeName>
</protein>
<dbReference type="GO" id="GO:0005666">
    <property type="term" value="C:RNA polymerase III complex"/>
    <property type="evidence" value="ECO:0007669"/>
    <property type="project" value="TreeGrafter"/>
</dbReference>
<dbReference type="SUPFAM" id="SSF55257">
    <property type="entry name" value="RBP11-like subunits of RNA polymerase"/>
    <property type="match status" value="1"/>
</dbReference>
<dbReference type="InterPro" id="IPR022905">
    <property type="entry name" value="Rpo11-like"/>
</dbReference>
<dbReference type="AlphaFoldDB" id="A0A9Q1BLH3"/>
<dbReference type="Gene3D" id="3.30.1360.10">
    <property type="entry name" value="RNA polymerase, RBP11-like subunit"/>
    <property type="match status" value="1"/>
</dbReference>
<keyword evidence="4" id="KW-0804">Transcription</keyword>
<dbReference type="GO" id="GO:0003677">
    <property type="term" value="F:DNA binding"/>
    <property type="evidence" value="ECO:0007669"/>
    <property type="project" value="InterPro"/>
</dbReference>
<dbReference type="InterPro" id="IPR036603">
    <property type="entry name" value="RBP11-like"/>
</dbReference>
<name>A0A9Q1BLH3_HOLLE</name>
<comment type="similarity">
    <text evidence="6">Belongs to the archaeal Rpo11/eukaryotic RPB11/RPC19 RNA polymerase subunit family.</text>
</comment>
<dbReference type="InterPro" id="IPR008193">
    <property type="entry name" value="RNA_pol_Rpb11_13-16kDa_CS"/>
</dbReference>
<organism evidence="9 10">
    <name type="scientific">Holothuria leucospilota</name>
    <name type="common">Black long sea cucumber</name>
    <name type="synonym">Mertensiothuria leucospilota</name>
    <dbReference type="NCBI Taxonomy" id="206669"/>
    <lineage>
        <taxon>Eukaryota</taxon>
        <taxon>Metazoa</taxon>
        <taxon>Echinodermata</taxon>
        <taxon>Eleutherozoa</taxon>
        <taxon>Echinozoa</taxon>
        <taxon>Holothuroidea</taxon>
        <taxon>Aspidochirotacea</taxon>
        <taxon>Aspidochirotida</taxon>
        <taxon>Holothuriidae</taxon>
        <taxon>Holothuria</taxon>
    </lineage>
</organism>
<dbReference type="GO" id="GO:0046983">
    <property type="term" value="F:protein dimerization activity"/>
    <property type="evidence" value="ECO:0007669"/>
    <property type="project" value="InterPro"/>
</dbReference>
<dbReference type="CDD" id="cd07029">
    <property type="entry name" value="RNAP_I_III_AC19"/>
    <property type="match status" value="1"/>
</dbReference>
<dbReference type="GO" id="GO:0006362">
    <property type="term" value="P:transcription elongation by RNA polymerase I"/>
    <property type="evidence" value="ECO:0007669"/>
    <property type="project" value="TreeGrafter"/>
</dbReference>
<evidence type="ECO:0000256" key="6">
    <source>
        <dbReference type="ARBA" id="ARBA00025751"/>
    </source>
</evidence>
<sequence>MASSEETPKKRLTVAQTDSTSQFWEDSKCMTFVLEGEDHTLGNALRYIIMKNPDVEFCGYGVPHPSENKINLRIQSRGPPAVEILKKGLLDLSQVCDHVLTTFEERVTEFKQDMTDKMET</sequence>
<comment type="caution">
    <text evidence="9">The sequence shown here is derived from an EMBL/GenBank/DDBJ whole genome shotgun (WGS) entry which is preliminary data.</text>
</comment>
<evidence type="ECO:0000256" key="3">
    <source>
        <dbReference type="ARBA" id="ARBA00022478"/>
    </source>
</evidence>
<dbReference type="InterPro" id="IPR033898">
    <property type="entry name" value="RNAP_AC19"/>
</dbReference>
<dbReference type="GO" id="GO:0005736">
    <property type="term" value="C:RNA polymerase I complex"/>
    <property type="evidence" value="ECO:0007669"/>
    <property type="project" value="TreeGrafter"/>
</dbReference>
<evidence type="ECO:0000313" key="9">
    <source>
        <dbReference type="EMBL" id="KAJ8028810.1"/>
    </source>
</evidence>
<keyword evidence="10" id="KW-1185">Reference proteome</keyword>
<dbReference type="PANTHER" id="PTHR13946">
    <property type="entry name" value="DNA-DIRECTED RNA POLYMERASE I,II,III"/>
    <property type="match status" value="1"/>
</dbReference>
<reference evidence="9" key="1">
    <citation type="submission" date="2021-10" db="EMBL/GenBank/DDBJ databases">
        <title>Tropical sea cucumber genome reveals ecological adaptation and Cuvierian tubules defense mechanism.</title>
        <authorList>
            <person name="Chen T."/>
        </authorList>
    </citation>
    <scope>NUCLEOTIDE SEQUENCE</scope>
    <source>
        <strain evidence="9">Nanhai2018</strain>
        <tissue evidence="9">Muscle</tissue>
    </source>
</reference>
<feature type="domain" description="DNA-directed RNA polymerase RBP11-like dimerisation" evidence="8">
    <location>
        <begin position="29"/>
        <end position="100"/>
    </location>
</feature>
<dbReference type="PROSITE" id="PS01154">
    <property type="entry name" value="RNA_POL_L_13KD"/>
    <property type="match status" value="1"/>
</dbReference>